<dbReference type="EMBL" id="MN739931">
    <property type="protein sequence ID" value="QHT78408.1"/>
    <property type="molecule type" value="Genomic_DNA"/>
</dbReference>
<feature type="transmembrane region" description="Helical" evidence="1">
    <location>
        <begin position="48"/>
        <end position="73"/>
    </location>
</feature>
<reference evidence="2" key="1">
    <citation type="journal article" date="2020" name="Nature">
        <title>Giant virus diversity and host interactions through global metagenomics.</title>
        <authorList>
            <person name="Schulz F."/>
            <person name="Roux S."/>
            <person name="Paez-Espino D."/>
            <person name="Jungbluth S."/>
            <person name="Walsh D.A."/>
            <person name="Denef V.J."/>
            <person name="McMahon K.D."/>
            <person name="Konstantinidis K.T."/>
            <person name="Eloe-Fadrosh E.A."/>
            <person name="Kyrpides N.C."/>
            <person name="Woyke T."/>
        </authorList>
    </citation>
    <scope>NUCLEOTIDE SEQUENCE</scope>
    <source>
        <strain evidence="2">GVMAG-M-3300023179-91</strain>
    </source>
</reference>
<keyword evidence="1" id="KW-0812">Transmembrane</keyword>
<sequence>MDSFQDLFKKKNIGEMLLGVLFIVYLIMGYKTPSSLASVIDTTYGKVIVVLVALLLFANCNPILGVLGFFVAYNLISKSEVVTGTYGLNNYMPTEEKKYSALTMYNQFPYTLEQEVVKKMAPLNKADTSGANTYSFNPVLDDLHDAAPVNYTGVI</sequence>
<proteinExistence type="predicted"/>
<evidence type="ECO:0000313" key="2">
    <source>
        <dbReference type="EMBL" id="QHT78408.1"/>
    </source>
</evidence>
<dbReference type="AlphaFoldDB" id="A0A6C0HCU7"/>
<keyword evidence="1" id="KW-1133">Transmembrane helix</keyword>
<name>A0A6C0HCU7_9ZZZZ</name>
<accession>A0A6C0HCU7</accession>
<organism evidence="2">
    <name type="scientific">viral metagenome</name>
    <dbReference type="NCBI Taxonomy" id="1070528"/>
    <lineage>
        <taxon>unclassified sequences</taxon>
        <taxon>metagenomes</taxon>
        <taxon>organismal metagenomes</taxon>
    </lineage>
</organism>
<keyword evidence="1" id="KW-0472">Membrane</keyword>
<evidence type="ECO:0000256" key="1">
    <source>
        <dbReference type="SAM" id="Phobius"/>
    </source>
</evidence>
<protein>
    <submittedName>
        <fullName evidence="2">Uncharacterized protein</fullName>
    </submittedName>
</protein>
<feature type="transmembrane region" description="Helical" evidence="1">
    <location>
        <begin position="12"/>
        <end position="28"/>
    </location>
</feature>